<dbReference type="GO" id="GO:1902494">
    <property type="term" value="C:catalytic complex"/>
    <property type="evidence" value="ECO:0007669"/>
    <property type="project" value="UniProtKB-ARBA"/>
</dbReference>
<evidence type="ECO:0000256" key="7">
    <source>
        <dbReference type="ARBA" id="ARBA00023027"/>
    </source>
</evidence>
<feature type="region of interest" description="Disordered" evidence="9">
    <location>
        <begin position="226"/>
        <end position="271"/>
    </location>
</feature>
<dbReference type="InterPro" id="IPR036249">
    <property type="entry name" value="Thioredoxin-like_sf"/>
</dbReference>
<dbReference type="GO" id="GO:0098796">
    <property type="term" value="C:membrane protein complex"/>
    <property type="evidence" value="ECO:0007669"/>
    <property type="project" value="UniProtKB-ARBA"/>
</dbReference>
<keyword evidence="6" id="KW-0411">Iron-sulfur</keyword>
<dbReference type="PROSITE" id="PS01099">
    <property type="entry name" value="COMPLEX1_24K"/>
    <property type="match status" value="1"/>
</dbReference>
<dbReference type="InterPro" id="IPR002023">
    <property type="entry name" value="NuoE-like"/>
</dbReference>
<keyword evidence="4" id="KW-1278">Translocase</keyword>
<evidence type="ECO:0000256" key="4">
    <source>
        <dbReference type="ARBA" id="ARBA00022967"/>
    </source>
</evidence>
<evidence type="ECO:0000313" key="11">
    <source>
        <dbReference type="Proteomes" id="UP000462212"/>
    </source>
</evidence>
<dbReference type="PANTHER" id="PTHR10371">
    <property type="entry name" value="NADH DEHYDROGENASE UBIQUINONE FLAVOPROTEIN 2, MITOCHONDRIAL"/>
    <property type="match status" value="1"/>
</dbReference>
<gene>
    <name evidence="10" type="primary">nuo-24</name>
    <name evidence="10" type="ORF">LSUB1_G000381</name>
</gene>
<dbReference type="PANTHER" id="PTHR10371:SF3">
    <property type="entry name" value="NADH DEHYDROGENASE [UBIQUINONE] FLAVOPROTEIN 2, MITOCHONDRIAL"/>
    <property type="match status" value="1"/>
</dbReference>
<dbReference type="GO" id="GO:0051537">
    <property type="term" value="F:2 iron, 2 sulfur cluster binding"/>
    <property type="evidence" value="ECO:0007669"/>
    <property type="project" value="UniProtKB-KW"/>
</dbReference>
<dbReference type="FunFam" id="1.10.10.1590:FF:000001">
    <property type="entry name" value="NADH-quinone oxidoreductase subunit E"/>
    <property type="match status" value="1"/>
</dbReference>
<reference evidence="10 11" key="1">
    <citation type="submission" date="2018-05" db="EMBL/GenBank/DDBJ databases">
        <title>Genome sequencing and assembly of the regulated plant pathogen Lachnellula willkommii and related sister species for the development of diagnostic species identification markers.</title>
        <authorList>
            <person name="Giroux E."/>
            <person name="Bilodeau G."/>
        </authorList>
    </citation>
    <scope>NUCLEOTIDE SEQUENCE [LARGE SCALE GENOMIC DNA]</scope>
    <source>
        <strain evidence="10 11">CBS 197.66</strain>
    </source>
</reference>
<evidence type="ECO:0000256" key="2">
    <source>
        <dbReference type="ARBA" id="ARBA00022714"/>
    </source>
</evidence>
<dbReference type="GO" id="GO:0006120">
    <property type="term" value="P:mitochondrial electron transport, NADH to ubiquinone"/>
    <property type="evidence" value="ECO:0007669"/>
    <property type="project" value="UniProtKB-ARBA"/>
</dbReference>
<dbReference type="GO" id="GO:0046872">
    <property type="term" value="F:metal ion binding"/>
    <property type="evidence" value="ECO:0007669"/>
    <property type="project" value="UniProtKB-KW"/>
</dbReference>
<evidence type="ECO:0000313" key="10">
    <source>
        <dbReference type="EMBL" id="TVY45723.1"/>
    </source>
</evidence>
<evidence type="ECO:0000256" key="8">
    <source>
        <dbReference type="ARBA" id="ARBA00034078"/>
    </source>
</evidence>
<dbReference type="InterPro" id="IPR042128">
    <property type="entry name" value="NuoE_dom"/>
</dbReference>
<accession>A0A8H8S3C9</accession>
<dbReference type="Gene3D" id="1.10.10.1590">
    <property type="entry name" value="NADH-quinone oxidoreductase subunit E"/>
    <property type="match status" value="1"/>
</dbReference>
<dbReference type="EMBL" id="QGMJ01000007">
    <property type="protein sequence ID" value="TVY45723.1"/>
    <property type="molecule type" value="Genomic_DNA"/>
</dbReference>
<dbReference type="NCBIfam" id="TIGR01958">
    <property type="entry name" value="nuoE_fam"/>
    <property type="match status" value="1"/>
</dbReference>
<dbReference type="CDD" id="cd03064">
    <property type="entry name" value="TRX_Fd_NuoE"/>
    <property type="match status" value="1"/>
</dbReference>
<dbReference type="InterPro" id="IPR041921">
    <property type="entry name" value="NuoE_N"/>
</dbReference>
<keyword evidence="5" id="KW-0408">Iron</keyword>
<dbReference type="GO" id="GO:0008137">
    <property type="term" value="F:NADH dehydrogenase (ubiquinone) activity"/>
    <property type="evidence" value="ECO:0007669"/>
    <property type="project" value="UniProtKB-ARBA"/>
</dbReference>
<name>A0A8H8S3C9_9HELO</name>
<dbReference type="GO" id="GO:0005743">
    <property type="term" value="C:mitochondrial inner membrane"/>
    <property type="evidence" value="ECO:0007669"/>
    <property type="project" value="UniProtKB-ARBA"/>
</dbReference>
<organism evidence="10 11">
    <name type="scientific">Lachnellula subtilissima</name>
    <dbReference type="NCBI Taxonomy" id="602034"/>
    <lineage>
        <taxon>Eukaryota</taxon>
        <taxon>Fungi</taxon>
        <taxon>Dikarya</taxon>
        <taxon>Ascomycota</taxon>
        <taxon>Pezizomycotina</taxon>
        <taxon>Leotiomycetes</taxon>
        <taxon>Helotiales</taxon>
        <taxon>Lachnaceae</taxon>
        <taxon>Lachnellula</taxon>
    </lineage>
</organism>
<dbReference type="GO" id="GO:0016491">
    <property type="term" value="F:oxidoreductase activity"/>
    <property type="evidence" value="ECO:0007669"/>
    <property type="project" value="InterPro"/>
</dbReference>
<evidence type="ECO:0000256" key="5">
    <source>
        <dbReference type="ARBA" id="ARBA00023004"/>
    </source>
</evidence>
<dbReference type="FunFam" id="3.40.30.10:FF:000022">
    <property type="entry name" value="NADH dehydrogenase flavoprotein 2, mitochondrial"/>
    <property type="match status" value="1"/>
</dbReference>
<comment type="similarity">
    <text evidence="1">Belongs to the complex I 24 kDa subunit family.</text>
</comment>
<comment type="caution">
    <text evidence="10">The sequence shown here is derived from an EMBL/GenBank/DDBJ whole genome shotgun (WGS) entry which is preliminary data.</text>
</comment>
<evidence type="ECO:0000256" key="9">
    <source>
        <dbReference type="SAM" id="MobiDB-lite"/>
    </source>
</evidence>
<comment type="cofactor">
    <cofactor evidence="8">
        <name>[2Fe-2S] cluster</name>
        <dbReference type="ChEBI" id="CHEBI:190135"/>
    </cofactor>
</comment>
<keyword evidence="7" id="KW-0520">NAD</keyword>
<keyword evidence="10" id="KW-0830">Ubiquinone</keyword>
<protein>
    <submittedName>
        <fullName evidence="10">NADH-ubiquinone oxidoreductase 24 kDa subunit, mitochondrial</fullName>
    </submittedName>
</protein>
<dbReference type="Pfam" id="PF01257">
    <property type="entry name" value="2Fe-2S_thioredx"/>
    <property type="match status" value="1"/>
</dbReference>
<keyword evidence="11" id="KW-1185">Reference proteome</keyword>
<dbReference type="AlphaFoldDB" id="A0A8H8S3C9"/>
<evidence type="ECO:0000256" key="1">
    <source>
        <dbReference type="ARBA" id="ARBA00010643"/>
    </source>
</evidence>
<dbReference type="OrthoDB" id="10254187at2759"/>
<evidence type="ECO:0000256" key="6">
    <source>
        <dbReference type="ARBA" id="ARBA00023014"/>
    </source>
</evidence>
<dbReference type="Proteomes" id="UP000462212">
    <property type="component" value="Unassembled WGS sequence"/>
</dbReference>
<proteinExistence type="inferred from homology"/>
<dbReference type="SUPFAM" id="SSF52833">
    <property type="entry name" value="Thioredoxin-like"/>
    <property type="match status" value="1"/>
</dbReference>
<dbReference type="Gene3D" id="3.40.30.10">
    <property type="entry name" value="Glutaredoxin"/>
    <property type="match status" value="1"/>
</dbReference>
<keyword evidence="2" id="KW-0001">2Fe-2S</keyword>
<sequence length="297" mass="32372">MASKLTPYVFRGAFRTARTASRAQCRSFTASPRVASDALQVVRFPNYSHRDSPENNANIPFKFTEQNNKLIDEILKRYPPQYKKAAVMPILDLGQRQHGFTSLSVMNEVARLLEMPPMRVYEVATFYTMYNRTPVGKWHLQACTTTPCQLGGCGSDAIMKAIEGHLGIHPGETTKDGLFTFSEVECLGACVNAPMVQINDDFYEDLTPESTVKLLKALQASANDVDTTGGKGALTGEDKNVKSGADVGVGGGQINTKNGVPVPSPGPMSGRKTCENINGLTSLTSKPWSTEVFRKDL</sequence>
<evidence type="ECO:0000256" key="3">
    <source>
        <dbReference type="ARBA" id="ARBA00022723"/>
    </source>
</evidence>
<keyword evidence="3" id="KW-0479">Metal-binding</keyword>